<dbReference type="Pfam" id="PF04304">
    <property type="entry name" value="DUF454"/>
    <property type="match status" value="1"/>
</dbReference>
<sequence length="73" mass="8454">MIRDYNENKSISLKTKVISLSAMWASILYATFFVASGKIWLQALLLCIAIGVSIHILRFKTKREQQKEHKDKE</sequence>
<reference evidence="2" key="1">
    <citation type="submission" date="2019-08" db="EMBL/GenBank/DDBJ databases">
        <authorList>
            <person name="Kucharzyk K."/>
            <person name="Murdoch R.W."/>
            <person name="Higgins S."/>
            <person name="Loffler F."/>
        </authorList>
    </citation>
    <scope>NUCLEOTIDE SEQUENCE</scope>
</reference>
<dbReference type="EMBL" id="VSSQ01081113">
    <property type="protein sequence ID" value="MPN30119.1"/>
    <property type="molecule type" value="Genomic_DNA"/>
</dbReference>
<keyword evidence="1" id="KW-0812">Transmembrane</keyword>
<dbReference type="InterPro" id="IPR007401">
    <property type="entry name" value="DUF454"/>
</dbReference>
<protein>
    <submittedName>
        <fullName evidence="2">Uncharacterized protein</fullName>
    </submittedName>
</protein>
<comment type="caution">
    <text evidence="2">The sequence shown here is derived from an EMBL/GenBank/DDBJ whole genome shotgun (WGS) entry which is preliminary data.</text>
</comment>
<name>A0A645GWH0_9ZZZZ</name>
<gene>
    <name evidence="2" type="ORF">SDC9_177577</name>
</gene>
<feature type="transmembrane region" description="Helical" evidence="1">
    <location>
        <begin position="12"/>
        <end position="33"/>
    </location>
</feature>
<feature type="transmembrane region" description="Helical" evidence="1">
    <location>
        <begin position="39"/>
        <end position="57"/>
    </location>
</feature>
<proteinExistence type="predicted"/>
<keyword evidence="1" id="KW-1133">Transmembrane helix</keyword>
<keyword evidence="1" id="KW-0472">Membrane</keyword>
<accession>A0A645GWH0</accession>
<evidence type="ECO:0000256" key="1">
    <source>
        <dbReference type="SAM" id="Phobius"/>
    </source>
</evidence>
<dbReference type="AlphaFoldDB" id="A0A645GWH0"/>
<organism evidence="2">
    <name type="scientific">bioreactor metagenome</name>
    <dbReference type="NCBI Taxonomy" id="1076179"/>
    <lineage>
        <taxon>unclassified sequences</taxon>
        <taxon>metagenomes</taxon>
        <taxon>ecological metagenomes</taxon>
    </lineage>
</organism>
<evidence type="ECO:0000313" key="2">
    <source>
        <dbReference type="EMBL" id="MPN30119.1"/>
    </source>
</evidence>